<keyword evidence="4" id="KW-0808">Transferase</keyword>
<dbReference type="EMBL" id="JAZGQL010000010">
    <property type="protein sequence ID" value="MEE6308475.1"/>
    <property type="molecule type" value="Genomic_DNA"/>
</dbReference>
<dbReference type="CDD" id="cd00833">
    <property type="entry name" value="PKS"/>
    <property type="match status" value="1"/>
</dbReference>
<evidence type="ECO:0000259" key="10">
    <source>
        <dbReference type="PROSITE" id="PS52004"/>
    </source>
</evidence>
<dbReference type="Pfam" id="PF00202">
    <property type="entry name" value="Aminotran_3"/>
    <property type="match status" value="1"/>
</dbReference>
<proteinExistence type="inferred from homology"/>
<dbReference type="PANTHER" id="PTHR43775">
    <property type="entry name" value="FATTY ACID SYNTHASE"/>
    <property type="match status" value="1"/>
</dbReference>
<dbReference type="InterPro" id="IPR049704">
    <property type="entry name" value="Aminotrans_3_PPA_site"/>
</dbReference>
<dbReference type="InterPro" id="IPR020841">
    <property type="entry name" value="PKS_Beta-ketoAc_synthase_dom"/>
</dbReference>
<evidence type="ECO:0000259" key="9">
    <source>
        <dbReference type="PROSITE" id="PS50075"/>
    </source>
</evidence>
<dbReference type="Pfam" id="PF02801">
    <property type="entry name" value="Ketoacyl-synt_C"/>
    <property type="match status" value="1"/>
</dbReference>
<organism evidence="11 12">
    <name type="scientific">Plantactinospora veratri</name>
    <dbReference type="NCBI Taxonomy" id="1436122"/>
    <lineage>
        <taxon>Bacteria</taxon>
        <taxon>Bacillati</taxon>
        <taxon>Actinomycetota</taxon>
        <taxon>Actinomycetes</taxon>
        <taxon>Micromonosporales</taxon>
        <taxon>Micromonosporaceae</taxon>
        <taxon>Plantactinospora</taxon>
    </lineage>
</organism>
<dbReference type="SMART" id="SM01294">
    <property type="entry name" value="PKS_PP_betabranch"/>
    <property type="match status" value="1"/>
</dbReference>
<evidence type="ECO:0000256" key="1">
    <source>
        <dbReference type="ARBA" id="ARBA00001957"/>
    </source>
</evidence>
<dbReference type="InterPro" id="IPR010071">
    <property type="entry name" value="AA_adenyl_dom"/>
</dbReference>
<feature type="region of interest" description="Disordered" evidence="8">
    <location>
        <begin position="2646"/>
        <end position="2668"/>
    </location>
</feature>
<dbReference type="Gene3D" id="3.40.366.10">
    <property type="entry name" value="Malonyl-Coenzyme A Acyl Carrier Protein, domain 2"/>
    <property type="match status" value="1"/>
</dbReference>
<dbReference type="InterPro" id="IPR001242">
    <property type="entry name" value="Condensation_dom"/>
</dbReference>
<dbReference type="InterPro" id="IPR016036">
    <property type="entry name" value="Malonyl_transacylase_ACP-bd"/>
</dbReference>
<dbReference type="SMART" id="SM00823">
    <property type="entry name" value="PKS_PP"/>
    <property type="match status" value="2"/>
</dbReference>
<dbReference type="InterPro" id="IPR016039">
    <property type="entry name" value="Thiolase-like"/>
</dbReference>
<feature type="domain" description="Carrier" evidence="9">
    <location>
        <begin position="947"/>
        <end position="1025"/>
    </location>
</feature>
<dbReference type="Pfam" id="PF00668">
    <property type="entry name" value="Condensation"/>
    <property type="match status" value="1"/>
</dbReference>
<dbReference type="InterPro" id="IPR020806">
    <property type="entry name" value="PKS_PP-bd"/>
</dbReference>
<feature type="compositionally biased region" description="Low complexity" evidence="8">
    <location>
        <begin position="917"/>
        <end position="935"/>
    </location>
</feature>
<protein>
    <submittedName>
        <fullName evidence="11">Amino acid adenylation domain-containing protein</fullName>
    </submittedName>
</protein>
<dbReference type="InterPro" id="IPR036736">
    <property type="entry name" value="ACP-like_sf"/>
</dbReference>
<dbReference type="Gene3D" id="3.30.559.10">
    <property type="entry name" value="Chloramphenicol acetyltransferase-like domain"/>
    <property type="match status" value="1"/>
</dbReference>
<dbReference type="InterPro" id="IPR050091">
    <property type="entry name" value="PKS_NRPS_Biosynth_Enz"/>
</dbReference>
<dbReference type="Pfam" id="PF22621">
    <property type="entry name" value="CurL-like_PKS_C"/>
    <property type="match status" value="1"/>
</dbReference>
<comment type="similarity">
    <text evidence="7">In the C-terminal section; belongs to the NRP synthetase family.</text>
</comment>
<evidence type="ECO:0000256" key="5">
    <source>
        <dbReference type="ARBA" id="ARBA00022898"/>
    </source>
</evidence>
<evidence type="ECO:0000256" key="4">
    <source>
        <dbReference type="ARBA" id="ARBA00022679"/>
    </source>
</evidence>
<dbReference type="PROSITE" id="PS00600">
    <property type="entry name" value="AA_TRANSFER_CLASS_3"/>
    <property type="match status" value="1"/>
</dbReference>
<dbReference type="SMART" id="SM00825">
    <property type="entry name" value="PKS_KS"/>
    <property type="match status" value="1"/>
</dbReference>
<dbReference type="Gene3D" id="3.40.47.10">
    <property type="match status" value="1"/>
</dbReference>
<dbReference type="InterPro" id="IPR009081">
    <property type="entry name" value="PP-bd_ACP"/>
</dbReference>
<keyword evidence="12" id="KW-1185">Reference proteome</keyword>
<dbReference type="Pfam" id="PF00550">
    <property type="entry name" value="PP-binding"/>
    <property type="match status" value="2"/>
</dbReference>
<dbReference type="Proteomes" id="UP001339911">
    <property type="component" value="Unassembled WGS sequence"/>
</dbReference>
<dbReference type="Pfam" id="PF00109">
    <property type="entry name" value="ketoacyl-synt"/>
    <property type="match status" value="1"/>
</dbReference>
<feature type="region of interest" description="Disordered" evidence="8">
    <location>
        <begin position="887"/>
        <end position="947"/>
    </location>
</feature>
<keyword evidence="5" id="KW-0663">Pyridoxal phosphate</keyword>
<dbReference type="CDD" id="cd05930">
    <property type="entry name" value="A_NRPS"/>
    <property type="match status" value="1"/>
</dbReference>
<dbReference type="InterPro" id="IPR025110">
    <property type="entry name" value="AMP-bd_C"/>
</dbReference>
<dbReference type="NCBIfam" id="TIGR01733">
    <property type="entry name" value="AA-adenyl-dom"/>
    <property type="match status" value="1"/>
</dbReference>
<feature type="compositionally biased region" description="Basic and acidic residues" evidence="8">
    <location>
        <begin position="902"/>
        <end position="915"/>
    </location>
</feature>
<dbReference type="InterPro" id="IPR015422">
    <property type="entry name" value="PyrdxlP-dep_Trfase_small"/>
</dbReference>
<dbReference type="InterPro" id="IPR018201">
    <property type="entry name" value="Ketoacyl_synth_AS"/>
</dbReference>
<reference evidence="11 12" key="1">
    <citation type="submission" date="2024-01" db="EMBL/GenBank/DDBJ databases">
        <title>Genome insights into Plantactinospora veratri sp. nov.</title>
        <authorList>
            <person name="Wang L."/>
        </authorList>
    </citation>
    <scope>NUCLEOTIDE SEQUENCE [LARGE SCALE GENOMIC DNA]</scope>
    <source>
        <strain evidence="11 12">NEAU-FHS4</strain>
    </source>
</reference>
<dbReference type="Pfam" id="PF00698">
    <property type="entry name" value="Acyl_transf_1"/>
    <property type="match status" value="1"/>
</dbReference>
<dbReference type="InterPro" id="IPR020845">
    <property type="entry name" value="AMP-binding_CS"/>
</dbReference>
<dbReference type="SUPFAM" id="SSF52777">
    <property type="entry name" value="CoA-dependent acyltransferases"/>
    <property type="match status" value="2"/>
</dbReference>
<dbReference type="Pfam" id="PF13193">
    <property type="entry name" value="AMP-binding_C"/>
    <property type="match status" value="1"/>
</dbReference>
<feature type="region of interest" description="Disordered" evidence="8">
    <location>
        <begin position="2158"/>
        <end position="2183"/>
    </location>
</feature>
<dbReference type="SUPFAM" id="SSF53901">
    <property type="entry name" value="Thiolase-like"/>
    <property type="match status" value="1"/>
</dbReference>
<evidence type="ECO:0000313" key="12">
    <source>
        <dbReference type="Proteomes" id="UP001339911"/>
    </source>
</evidence>
<dbReference type="SUPFAM" id="SSF55048">
    <property type="entry name" value="Probable ACP-binding domain of malonyl-CoA ACP transacylase"/>
    <property type="match status" value="1"/>
</dbReference>
<dbReference type="InterPro" id="IPR000873">
    <property type="entry name" value="AMP-dep_synth/lig_dom"/>
</dbReference>
<dbReference type="InterPro" id="IPR014031">
    <property type="entry name" value="Ketoacyl_synth_C"/>
</dbReference>
<dbReference type="Gene3D" id="3.40.640.10">
    <property type="entry name" value="Type I PLP-dependent aspartate aminotransferase-like (Major domain)"/>
    <property type="match status" value="1"/>
</dbReference>
<name>A0ABU7SEY4_9ACTN</name>
<dbReference type="PROSITE" id="PS52004">
    <property type="entry name" value="KS3_2"/>
    <property type="match status" value="1"/>
</dbReference>
<dbReference type="InterPro" id="IPR045851">
    <property type="entry name" value="AMP-bd_C_sf"/>
</dbReference>
<evidence type="ECO:0000256" key="8">
    <source>
        <dbReference type="SAM" id="MobiDB-lite"/>
    </source>
</evidence>
<dbReference type="CDD" id="cd00610">
    <property type="entry name" value="OAT_like"/>
    <property type="match status" value="1"/>
</dbReference>
<dbReference type="SUPFAM" id="SSF52151">
    <property type="entry name" value="FabD/lysophospholipase-like"/>
    <property type="match status" value="1"/>
</dbReference>
<dbReference type="RefSeq" id="WP_331208753.1">
    <property type="nucleotide sequence ID" value="NZ_JAZGQL010000010.1"/>
</dbReference>
<feature type="compositionally biased region" description="Basic and acidic residues" evidence="8">
    <location>
        <begin position="1565"/>
        <end position="1579"/>
    </location>
</feature>
<comment type="cofactor">
    <cofactor evidence="1">
        <name>pantetheine 4'-phosphate</name>
        <dbReference type="ChEBI" id="CHEBI:47942"/>
    </cofactor>
</comment>
<dbReference type="SUPFAM" id="SSF47336">
    <property type="entry name" value="ACP-like"/>
    <property type="match status" value="2"/>
</dbReference>
<feature type="compositionally biased region" description="Low complexity" evidence="8">
    <location>
        <begin position="1035"/>
        <end position="1068"/>
    </location>
</feature>
<dbReference type="InterPro" id="IPR023213">
    <property type="entry name" value="CAT-like_dom_sf"/>
</dbReference>
<dbReference type="InterPro" id="IPR005814">
    <property type="entry name" value="Aminotrans_3"/>
</dbReference>
<dbReference type="PROSITE" id="PS00455">
    <property type="entry name" value="AMP_BINDING"/>
    <property type="match status" value="1"/>
</dbReference>
<dbReference type="PANTHER" id="PTHR43775:SF51">
    <property type="entry name" value="INACTIVE PHENOLPHTHIOCEROL SYNTHESIS POLYKETIDE SYNTHASE TYPE I PKS1-RELATED"/>
    <property type="match status" value="1"/>
</dbReference>
<accession>A0ABU7SEY4</accession>
<feature type="region of interest" description="Disordered" evidence="8">
    <location>
        <begin position="1024"/>
        <end position="1069"/>
    </location>
</feature>
<keyword evidence="2" id="KW-0596">Phosphopantetheine</keyword>
<dbReference type="Gene3D" id="3.90.1150.10">
    <property type="entry name" value="Aspartate Aminotransferase, domain 1"/>
    <property type="match status" value="1"/>
</dbReference>
<dbReference type="InterPro" id="IPR015424">
    <property type="entry name" value="PyrdxlP-dep_Trfase"/>
</dbReference>
<feature type="region of interest" description="Disordered" evidence="8">
    <location>
        <begin position="1538"/>
        <end position="1580"/>
    </location>
</feature>
<dbReference type="SUPFAM" id="SSF53383">
    <property type="entry name" value="PLP-dependent transferases"/>
    <property type="match status" value="1"/>
</dbReference>
<dbReference type="CDD" id="cd19531">
    <property type="entry name" value="LCL_NRPS-like"/>
    <property type="match status" value="1"/>
</dbReference>
<gene>
    <name evidence="11" type="ORF">V1634_16730</name>
</gene>
<evidence type="ECO:0000256" key="2">
    <source>
        <dbReference type="ARBA" id="ARBA00022450"/>
    </source>
</evidence>
<dbReference type="PROSITE" id="PS00606">
    <property type="entry name" value="KS3_1"/>
    <property type="match status" value="1"/>
</dbReference>
<feature type="domain" description="Carrier" evidence="9">
    <location>
        <begin position="2550"/>
        <end position="2625"/>
    </location>
</feature>
<feature type="domain" description="Ketosynthase family 3 (KS3)" evidence="10">
    <location>
        <begin position="3"/>
        <end position="427"/>
    </location>
</feature>
<evidence type="ECO:0000256" key="3">
    <source>
        <dbReference type="ARBA" id="ARBA00022553"/>
    </source>
</evidence>
<dbReference type="SMART" id="SM00827">
    <property type="entry name" value="PKS_AT"/>
    <property type="match status" value="1"/>
</dbReference>
<dbReference type="InterPro" id="IPR015421">
    <property type="entry name" value="PyrdxlP-dep_Trfase_major"/>
</dbReference>
<dbReference type="Gene3D" id="3.30.300.30">
    <property type="match status" value="1"/>
</dbReference>
<dbReference type="Gene3D" id="1.10.1200.10">
    <property type="entry name" value="ACP-like"/>
    <property type="match status" value="2"/>
</dbReference>
<dbReference type="InterPro" id="IPR014030">
    <property type="entry name" value="Ketoacyl_synth_N"/>
</dbReference>
<dbReference type="PROSITE" id="PS50075">
    <property type="entry name" value="CARRIER"/>
    <property type="match status" value="2"/>
</dbReference>
<dbReference type="InterPro" id="IPR001227">
    <property type="entry name" value="Ac_transferase_dom_sf"/>
</dbReference>
<evidence type="ECO:0000256" key="6">
    <source>
        <dbReference type="ARBA" id="ARBA00023315"/>
    </source>
</evidence>
<dbReference type="SUPFAM" id="SSF56801">
    <property type="entry name" value="Acetyl-CoA synthetase-like"/>
    <property type="match status" value="1"/>
</dbReference>
<feature type="compositionally biased region" description="Low complexity" evidence="8">
    <location>
        <begin position="2158"/>
        <end position="2167"/>
    </location>
</feature>
<dbReference type="InterPro" id="IPR042099">
    <property type="entry name" value="ANL_N_sf"/>
</dbReference>
<keyword evidence="6" id="KW-0012">Acyltransferase</keyword>
<dbReference type="Gene3D" id="3.30.559.30">
    <property type="entry name" value="Nonribosomal peptide synthetase, condensation domain"/>
    <property type="match status" value="1"/>
</dbReference>
<evidence type="ECO:0000313" key="11">
    <source>
        <dbReference type="EMBL" id="MEE6308475.1"/>
    </source>
</evidence>
<sequence>MNDTDIAIVGMAIRCPGAADLDQFWSNLRAGVESVSFFGEEELEPPSYLPVDQSAEGFVPAAGVLDGADLFDAEFFGVSASEAELMDPQHRLFLQCVWEAMEDTGHDLTRGDRTVAMYAGSAASTYGLSVLRGATSAVRAYQGVIGTDKDYLPTRVSYKLNLTGESVAVQTACSTSLVAVHLACQSILSGQSEVAIAGGVAVQTRQRTGYVFNPNAIFSPDGHTRTFDRDAHGTVFGNGLGAVVLRPLADAIRDGDRVYAVIKGTSVNNDAATKVSYTAPSVDAQAAVVAGALAFADVPADTIGYVEAHGTGTELGDPIEVAALTQAFRRTTDQRGFCALGSVKTNIGHLDAAAGVAGLIKTALALWHREIPASLNFRTPNPRIDFAGSPFYVNTELRDWPAGSSPRRAGVSSLGIGGTNAHVVLEEAPAAAPAPVPGTPPRPAHLLTLSAKTAETLRTLADRHRGHLAAHPDVPVADYCHTANDGRVAFPHRLAVVGDSAGALAGALTRHLDGTGRRSGVTVGHAPRRPAVAFLFTGQGRLHPGAGAGLRDTEPAFRTAFDEVDEALRPHLDEPAHRYLDPAHPASAQLADTRIAQPILFALEYALARTWLRWGLRPEAVLGHSLGEYAAACVAGAVSLPDAARLVAERGRLTAEVATGGLMVAVLAEERDVTPLLTPGAGGIAVAAVNGPRHTVVSGDRATVEGFADRCAAAGLPVRPLPGAVPFHSPLMDPILPALRASAATARFTDPGIPMVSGRTGRFVDGADDLEPEYWAAQARQPVLFAAGVSALVERGVEVFLEIGPHPTLAPLGRRIAPDPGLTWLSSLDAERDPTQAMLAALGGAYVAGVPVDWRAFDGHRQPRRVAVPKYPFAPKRYWLPEPEAAPLTAQPTVPGGPEPQPDARKPEPGPERRPGARGPEPEMAAAAVRDPAAAVHDRVPSGPGAAAPHDVLAQLRDLTARLLRVDPARVDPGASLLEIGLDSLVLIEAAQVIESTFGVRLTVRQLLSELTTLEAVAGHVAARHDPARHPLPPASETAPAAQLAATPPAARAEAPPAAAAGAGEAAPGPEPFVPFRPIVVRRTGATSGSPRALATLIADYTRRTAGSRRLAATHRPVLADNDNRVMSDFRMAIKEMVYPIAAERSAGARLWDVDGNEYVDVMMGYGSNLFGHSPPFVTDAIREQLDRGVHIGVQSDRAGEVAGLLAGLTGAARVAFCNSGSEAVMMALRLARAATGRTRVAMFAGSYHGIYDGTLGSMRRLRPDLPPAPVAPGIPQRMVDDLVILPYADEAALRTLRAQGGDLAAVLVEPVQSRRPDIQPGWFLRELRELTAGSGVALVFDEIVTGLRTRPGGAQEWFGVRADLATYGKVLGGGLPIGAVAGDARFLDAVDGGTWSYGDDSFPSAETTFFAGTFCKHPLAMAAASAMLAELTRRGPELHDALNRRTAEMVERLNGFFVEEAVPIRVAHFGSLFRFFSTQDIHLLYYHLVLRGVHAREGHNAFLSAAHTDEDVDRIVHAVREGVTAMRAAGLLPAGEGPVLHTPAAPSGKPARDDRVPEPAAVGADDRAHPSHVVRDDDPTYPLTAAQRQLWTVAQLDPQASVAYHQTSVLRLHGDLDLDALRGAVRAVVARHEALRTVFDDDQARWQRVLPAAEVDVPLVRVPPERGADVPAWLAERERRPFDLTAGPLVRLAAVPTGPDEHLLALTVHHIVADGWSVGLVLQEIGAAYTARRRGQAWQPPPARPFRAYVTELAERLTGPAAAATERYWLERMAGPPPELDLPTDRPRPAARTMRGARYTTTLETDLVNRLRAVGAPGGSTLLMVLLSAYQVLLHRLTGQPDVVVGVPVNGRGAAGTQTTVGHCLDVLPIRATVDADEPFTALLRQVSEHLLDAYERQDHPSGLLAERLGVRVDPARTPLFRTVFNLDRTVRPPELAGLRVEEVELPVAHAQFDLGVNGVESGDGWRLDLDYSTDVLDEATVARWAGHLVTLLRAVAEDPRTPVGRLPLESGSEWARTLARWNGTDTPYPRDRTLPELFAAQVARTPEATCLVDGERVLTYRELDRRTSALAAQLARRGVRTGQVVGVCLPRGVDAVVAILATLRAGAAYLPLDPAQGPERLGAVLADSGSRLVVTDPAWAPPDLPVPVLDVSAAETGAESGAGTEAESEADPDSAEAAGGPVGPEDAAFVIYTSGSTGRPKGVLGTHRAVVNRLHWSWQTQPYEPGEVCCQKTAATFVDSVAELFGPLLGGVPLVVLPAEVTGDPAGLVRALAAHRVSRIVLVPSLLRVVLHILEGTGERLPALRRWTVSGEALTADLVTHFRRLLPDATLLNLYGTTEVMGDATGYQAGVEAGAVPIGRPLANTRVQVLDRAGQRVPVGVVGELYVGGDGLARGYLNAPARTAERFVPDPFGPPGTRLYRTGDLARWRVDGQLEYVGRTDHQVKIDGVRVEPAEAESALHAHPAVRAGAVVARPTASGGHTLVAFVEPHPGADPAGIADFLRGRLPGYLVPAAVVPVPALPLTTSGKVDRARLHRFEVPEPGGDPVAPRTPVEEALHDIWTDVLGRRRVSVEANFFDLGATSLNLMQVVARIRTVLGVEIPVRDLFTAATLAGMAEAVESALLAGAARDDGVADLLAQLERMTDEEAERELNGSAAARTSQEGTS</sequence>
<dbReference type="Gene3D" id="3.40.50.12780">
    <property type="entry name" value="N-terminal domain of ligase-like"/>
    <property type="match status" value="1"/>
</dbReference>
<dbReference type="Pfam" id="PF00501">
    <property type="entry name" value="AMP-binding"/>
    <property type="match status" value="1"/>
</dbReference>
<keyword evidence="3" id="KW-0597">Phosphoprotein</keyword>
<dbReference type="Gene3D" id="3.30.70.3290">
    <property type="match status" value="1"/>
</dbReference>
<evidence type="ECO:0000256" key="7">
    <source>
        <dbReference type="ARBA" id="ARBA00029443"/>
    </source>
</evidence>
<dbReference type="InterPro" id="IPR014043">
    <property type="entry name" value="Acyl_transferase_dom"/>
</dbReference>
<comment type="caution">
    <text evidence="11">The sequence shown here is derived from an EMBL/GenBank/DDBJ whole genome shotgun (WGS) entry which is preliminary data.</text>
</comment>
<dbReference type="InterPro" id="IPR016035">
    <property type="entry name" value="Acyl_Trfase/lysoPLipase"/>
</dbReference>